<name>G3IWK3_METTV</name>
<proteinExistence type="predicted"/>
<feature type="domain" description="DUF1902" evidence="1">
    <location>
        <begin position="14"/>
        <end position="68"/>
    </location>
</feature>
<evidence type="ECO:0000313" key="3">
    <source>
        <dbReference type="Proteomes" id="UP000004664"/>
    </source>
</evidence>
<dbReference type="OrthoDB" id="6507194at2"/>
<organism evidence="2 3">
    <name type="scientific">Methylobacter tundripaludum (strain ATCC BAA-1195 / DSM 17260 / SV96)</name>
    <dbReference type="NCBI Taxonomy" id="697282"/>
    <lineage>
        <taxon>Bacteria</taxon>
        <taxon>Pseudomonadati</taxon>
        <taxon>Pseudomonadota</taxon>
        <taxon>Gammaproteobacteria</taxon>
        <taxon>Methylococcales</taxon>
        <taxon>Methylococcaceae</taxon>
        <taxon>Methylobacter</taxon>
    </lineage>
</organism>
<dbReference type="RefSeq" id="WP_006889917.1">
    <property type="nucleotide sequence ID" value="NZ_JH109152.1"/>
</dbReference>
<dbReference type="InterPro" id="IPR035069">
    <property type="entry name" value="TTHA1013/TTHA0281-like"/>
</dbReference>
<dbReference type="EMBL" id="JH109152">
    <property type="protein sequence ID" value="EGW21942.1"/>
    <property type="molecule type" value="Genomic_DNA"/>
</dbReference>
<gene>
    <name evidence="2" type="ORF">Mettu_0735</name>
</gene>
<accession>G3IWK3</accession>
<keyword evidence="3" id="KW-1185">Reference proteome</keyword>
<dbReference type="AlphaFoldDB" id="G3IWK3"/>
<dbReference type="Proteomes" id="UP000004664">
    <property type="component" value="Unassembled WGS sequence"/>
</dbReference>
<dbReference type="Gene3D" id="3.30.2390.10">
    <property type="entry name" value="TTHA1013-like"/>
    <property type="match status" value="1"/>
</dbReference>
<dbReference type="InterPro" id="IPR015066">
    <property type="entry name" value="DUF1902"/>
</dbReference>
<evidence type="ECO:0000259" key="1">
    <source>
        <dbReference type="Pfam" id="PF08972"/>
    </source>
</evidence>
<sequence>MATIFVIDVSVCEGVWTAECDELGLVTEAASYDELTKRAGAIAPELAELNHVDLDSDSIRLRFSHEQSFNRLAG</sequence>
<reference evidence="2 3" key="1">
    <citation type="submission" date="2011-06" db="EMBL/GenBank/DDBJ databases">
        <title>Genomic sequence of Methylobacter tundripaludum SV96.</title>
        <authorList>
            <consortium name="US DOE Joint Genome Institute"/>
            <person name="Lucas S."/>
            <person name="Han J."/>
            <person name="Lapidus A."/>
            <person name="Cheng J.-F."/>
            <person name="Goodwin L."/>
            <person name="Pitluck S."/>
            <person name="Held B."/>
            <person name="Detter J.C."/>
            <person name="Han C."/>
            <person name="Tapia R."/>
            <person name="Land M."/>
            <person name="Hauser L."/>
            <person name="Kyrpides N."/>
            <person name="Ivanova N."/>
            <person name="Ovchinnikova G."/>
            <person name="Pagani I."/>
            <person name="Klotz M.G."/>
            <person name="Dispirito A.A."/>
            <person name="Murrell J.C."/>
            <person name="Dunfield P."/>
            <person name="Kalyuzhnaya M.G."/>
            <person name="Svenning M."/>
            <person name="Trotsenko Y.A."/>
            <person name="Stein L.Y."/>
            <person name="Woyke T."/>
        </authorList>
    </citation>
    <scope>NUCLEOTIDE SEQUENCE [LARGE SCALE GENOMIC DNA]</scope>
    <source>
        <strain evidence="3">ATCC BAA-1195 / DSM 17260 / SV96</strain>
    </source>
</reference>
<dbReference type="SUPFAM" id="SSF143100">
    <property type="entry name" value="TTHA1013/TTHA0281-like"/>
    <property type="match status" value="1"/>
</dbReference>
<dbReference type="Pfam" id="PF08972">
    <property type="entry name" value="DUF1902"/>
    <property type="match status" value="1"/>
</dbReference>
<dbReference type="HOGENOM" id="CLU_2508342_0_0_6"/>
<protein>
    <recommendedName>
        <fullName evidence="1">DUF1902 domain-containing protein</fullName>
    </recommendedName>
</protein>
<evidence type="ECO:0000313" key="2">
    <source>
        <dbReference type="EMBL" id="EGW21942.1"/>
    </source>
</evidence>
<dbReference type="eggNOG" id="ENOG5033M5I">
    <property type="taxonomic scope" value="Bacteria"/>
</dbReference>